<evidence type="ECO:0000256" key="5">
    <source>
        <dbReference type="ARBA" id="ARBA00023242"/>
    </source>
</evidence>
<keyword evidence="2" id="KW-0677">Repeat</keyword>
<feature type="compositionally biased region" description="Basic and acidic residues" evidence="9">
    <location>
        <begin position="577"/>
        <end position="605"/>
    </location>
</feature>
<proteinExistence type="inferred from homology"/>
<gene>
    <name evidence="10" type="ORF">HHK36_001495</name>
</gene>
<sequence length="834" mass="94393">MLMNGKNFPVREFSTPPPKWKSAPCSPMLLTEKKPSSSSSPPVRGDSFHVIHKVPAGDSPYVKAKQVQLIERDPSRAISLFWSAINSSDRVDSALKDMAIVMKQLNRADEAIEAIKSFRHRCSHQAQESLDNVLIDLYKRCGRIEEQIELLQKKLKLVEEGMTFGGRRTKVARSQGKKFHVSIEQERSRLLGNLAWAYMQQNKYQTAEELYKKALSLEMDNNKQCNLAICLMQRGRIAEAKSLLQSIRPSTDCNEADSYIKSFDRAFEMLTELESQSVLNPNEQKKEIGRDIQRSFMSPSNRNSKSLACSANGDQNGFVVCRRWEDRNDEEPGFLEVPVEKQKRGSYSQNQFENMADFSSFDKGRWGSDREIEEASTHNSRNTNGEAFVLPVSVNGNPKLTSLEPRSAWQSSQHPLFVDKWKKGAYFQSPFGRLSNSTDARKGRLVSEGIEEDSTCKKTYTNGRSQLTSTEPRNGSWSSINGYQRKMLRGDDAVKNQTVAVTMECQNLSAALPASNDANLRTPFQGPKSCGSSINGDWRRTSWEHDGPKKHEPENLNDNLRTPFQEPKSSPLSSIKGDWRRTSWEHDGPKKHEPENLSGDWDRRSKITVTGTPKWADISMDKSFRRKNTHEADTLLAPTTGNLKPTPDFSIFKGEKSWADMVEEDEAEFLTGLTNLSTEEQDYQSQELSVSFQTPSKWGDGWNGGEAFPDENVNSNIISPPPVNRNSSLKNQTENLRQNLEGVELKEQRYGRSMDAVSWRNPTVRRSLSFNRKQKPDSADYYCSSPLLNKPLDFEAYSCVSASGNESGSWKNSHRGNRLQVFRDITLLPDSPRA</sequence>
<evidence type="ECO:0000313" key="10">
    <source>
        <dbReference type="EMBL" id="KAF8413505.1"/>
    </source>
</evidence>
<evidence type="ECO:0000313" key="11">
    <source>
        <dbReference type="Proteomes" id="UP000655225"/>
    </source>
</evidence>
<dbReference type="PANTHER" id="PTHR36326:SF4">
    <property type="entry name" value="PROTEIN POLLENLESS 3-LIKE 1"/>
    <property type="match status" value="1"/>
</dbReference>
<keyword evidence="5" id="KW-0539">Nucleus</keyword>
<comment type="caution">
    <text evidence="10">The sequence shown here is derived from an EMBL/GenBank/DDBJ whole genome shotgun (WGS) entry which is preliminary data.</text>
</comment>
<evidence type="ECO:0000256" key="1">
    <source>
        <dbReference type="ARBA" id="ARBA00004123"/>
    </source>
</evidence>
<dbReference type="SMART" id="SM00028">
    <property type="entry name" value="TPR"/>
    <property type="match status" value="1"/>
</dbReference>
<dbReference type="InterPro" id="IPR011990">
    <property type="entry name" value="TPR-like_helical_dom_sf"/>
</dbReference>
<evidence type="ECO:0000256" key="4">
    <source>
        <dbReference type="ARBA" id="ARBA00023054"/>
    </source>
</evidence>
<keyword evidence="4 8" id="KW-0175">Coiled coil</keyword>
<dbReference type="InterPro" id="IPR044961">
    <property type="entry name" value="MS5/SDI1"/>
</dbReference>
<dbReference type="AlphaFoldDB" id="A0A834ZXC1"/>
<dbReference type="PROSITE" id="PS50005">
    <property type="entry name" value="TPR"/>
    <property type="match status" value="1"/>
</dbReference>
<reference evidence="10 11" key="1">
    <citation type="submission" date="2020-04" db="EMBL/GenBank/DDBJ databases">
        <title>Plant Genome Project.</title>
        <authorList>
            <person name="Zhang R.-G."/>
        </authorList>
    </citation>
    <scope>NUCLEOTIDE SEQUENCE [LARGE SCALE GENOMIC DNA]</scope>
    <source>
        <strain evidence="10">YNK0</strain>
        <tissue evidence="10">Leaf</tissue>
    </source>
</reference>
<feature type="region of interest" description="Disordered" evidence="9">
    <location>
        <begin position="519"/>
        <end position="605"/>
    </location>
</feature>
<comment type="subcellular location">
    <subcellularLocation>
        <location evidence="1">Nucleus</location>
    </subcellularLocation>
</comment>
<dbReference type="Proteomes" id="UP000655225">
    <property type="component" value="Unassembled WGS sequence"/>
</dbReference>
<dbReference type="Pfam" id="PF14559">
    <property type="entry name" value="TPR_19"/>
    <property type="match status" value="1"/>
</dbReference>
<dbReference type="PANTHER" id="PTHR36326">
    <property type="entry name" value="PROTEIN POLLENLESS 3-LIKE 2"/>
    <property type="match status" value="1"/>
</dbReference>
<dbReference type="EMBL" id="JABCRI010000001">
    <property type="protein sequence ID" value="KAF8413505.1"/>
    <property type="molecule type" value="Genomic_DNA"/>
</dbReference>
<feature type="region of interest" description="Disordered" evidence="9">
    <location>
        <begin position="1"/>
        <end position="45"/>
    </location>
</feature>
<accession>A0A834ZXC1</accession>
<feature type="compositionally biased region" description="Polar residues" evidence="9">
    <location>
        <begin position="556"/>
        <end position="573"/>
    </location>
</feature>
<evidence type="ECO:0000256" key="2">
    <source>
        <dbReference type="ARBA" id="ARBA00022737"/>
    </source>
</evidence>
<evidence type="ECO:0000256" key="6">
    <source>
        <dbReference type="ARBA" id="ARBA00025750"/>
    </source>
</evidence>
<feature type="repeat" description="TPR" evidence="7">
    <location>
        <begin position="188"/>
        <end position="221"/>
    </location>
</feature>
<dbReference type="OrthoDB" id="1620277at2759"/>
<evidence type="ECO:0000256" key="3">
    <source>
        <dbReference type="ARBA" id="ARBA00022803"/>
    </source>
</evidence>
<feature type="coiled-coil region" evidence="8">
    <location>
        <begin position="134"/>
        <end position="161"/>
    </location>
</feature>
<evidence type="ECO:0000256" key="8">
    <source>
        <dbReference type="SAM" id="Coils"/>
    </source>
</evidence>
<evidence type="ECO:0000256" key="7">
    <source>
        <dbReference type="PROSITE-ProRule" id="PRU00339"/>
    </source>
</evidence>
<evidence type="ECO:0000256" key="9">
    <source>
        <dbReference type="SAM" id="MobiDB-lite"/>
    </source>
</evidence>
<dbReference type="InterPro" id="IPR019734">
    <property type="entry name" value="TPR_rpt"/>
</dbReference>
<protein>
    <submittedName>
        <fullName evidence="10">Uncharacterized protein</fullName>
    </submittedName>
</protein>
<keyword evidence="3 7" id="KW-0802">TPR repeat</keyword>
<feature type="compositionally biased region" description="Basic and acidic residues" evidence="9">
    <location>
        <begin position="537"/>
        <end position="554"/>
    </location>
</feature>
<dbReference type="GO" id="GO:0005634">
    <property type="term" value="C:nucleus"/>
    <property type="evidence" value="ECO:0007669"/>
    <property type="project" value="UniProtKB-SubCell"/>
</dbReference>
<name>A0A834ZXC1_TETSI</name>
<organism evidence="10 11">
    <name type="scientific">Tetracentron sinense</name>
    <name type="common">Spur-leaf</name>
    <dbReference type="NCBI Taxonomy" id="13715"/>
    <lineage>
        <taxon>Eukaryota</taxon>
        <taxon>Viridiplantae</taxon>
        <taxon>Streptophyta</taxon>
        <taxon>Embryophyta</taxon>
        <taxon>Tracheophyta</taxon>
        <taxon>Spermatophyta</taxon>
        <taxon>Magnoliopsida</taxon>
        <taxon>Trochodendrales</taxon>
        <taxon>Trochodendraceae</taxon>
        <taxon>Tetracentron</taxon>
    </lineage>
</organism>
<dbReference type="Gene3D" id="1.25.40.10">
    <property type="entry name" value="Tetratricopeptide repeat domain"/>
    <property type="match status" value="1"/>
</dbReference>
<dbReference type="SUPFAM" id="SSF48452">
    <property type="entry name" value="TPR-like"/>
    <property type="match status" value="1"/>
</dbReference>
<dbReference type="OMA" id="WNGGEAF"/>
<keyword evidence="11" id="KW-1185">Reference proteome</keyword>
<comment type="similarity">
    <text evidence="6">Belongs to the MS5 protein family.</text>
</comment>